<dbReference type="PhylomeDB" id="A0A0G4HR16"/>
<evidence type="ECO:0000313" key="2">
    <source>
        <dbReference type="EMBL" id="CEM46717.1"/>
    </source>
</evidence>
<evidence type="ECO:0000256" key="1">
    <source>
        <dbReference type="SAM" id="MobiDB-lite"/>
    </source>
</evidence>
<dbReference type="AlphaFoldDB" id="A0A0G4HR16"/>
<accession>A0A0G4HR16</accession>
<protein>
    <submittedName>
        <fullName evidence="2">Uncharacterized protein</fullName>
    </submittedName>
</protein>
<gene>
    <name evidence="2" type="ORF">Cvel_30414</name>
</gene>
<dbReference type="VEuPathDB" id="CryptoDB:Cvel_30414"/>
<organism evidence="2">
    <name type="scientific">Chromera velia CCMP2878</name>
    <dbReference type="NCBI Taxonomy" id="1169474"/>
    <lineage>
        <taxon>Eukaryota</taxon>
        <taxon>Sar</taxon>
        <taxon>Alveolata</taxon>
        <taxon>Colpodellida</taxon>
        <taxon>Chromeraceae</taxon>
        <taxon>Chromera</taxon>
    </lineage>
</organism>
<reference evidence="2" key="1">
    <citation type="submission" date="2014-11" db="EMBL/GenBank/DDBJ databases">
        <authorList>
            <person name="Otto D Thomas"/>
            <person name="Naeem Raeece"/>
        </authorList>
    </citation>
    <scope>NUCLEOTIDE SEQUENCE</scope>
</reference>
<proteinExistence type="predicted"/>
<feature type="region of interest" description="Disordered" evidence="1">
    <location>
        <begin position="123"/>
        <end position="195"/>
    </location>
</feature>
<sequence length="195" mass="21458">MQKKKVTRALQAVGQYPGKALFIAKPKKLITAMENLLDLADMCGLTVADEDTQPESLLQNQPQPQANMVVKPVLPSGISGRSGGKARGGLSSLFEESDDDVNVKSDPFLEAWFTQLLPPIPSHSQQQLRLTAEDEDTGDKEKITSGPLQQQQQEKITSGPLQQQQQEKTTPGPLQQQQFDPLEAKMTFRSHPTVI</sequence>
<dbReference type="EMBL" id="CDMZ01003532">
    <property type="protein sequence ID" value="CEM46717.1"/>
    <property type="molecule type" value="Genomic_DNA"/>
</dbReference>
<feature type="compositionally biased region" description="Polar residues" evidence="1">
    <location>
        <begin position="146"/>
        <end position="179"/>
    </location>
</feature>
<name>A0A0G4HR16_9ALVE</name>